<accession>A0A263CYY8</accession>
<dbReference type="AlphaFoldDB" id="A0A263CYY8"/>
<dbReference type="RefSeq" id="WP_094864338.1">
    <property type="nucleotide sequence ID" value="NZ_NKYE01000013.1"/>
</dbReference>
<gene>
    <name evidence="1" type="ORF">CFN78_19695</name>
</gene>
<dbReference type="OrthoDB" id="4331847at2"/>
<dbReference type="EMBL" id="NKYE01000013">
    <property type="protein sequence ID" value="OZM71390.1"/>
    <property type="molecule type" value="Genomic_DNA"/>
</dbReference>
<proteinExistence type="predicted"/>
<dbReference type="Proteomes" id="UP000242444">
    <property type="component" value="Unassembled WGS sequence"/>
</dbReference>
<evidence type="ECO:0000313" key="1">
    <source>
        <dbReference type="EMBL" id="OZM71390.1"/>
    </source>
</evidence>
<sequence length="225" mass="22683">MGNVERRLLGGLLIGATTALVLTGCGLDLGSGETLRDGKPIGAEVAGVRFDVPAGNVTVRVEDGAPASLRRTVSYEGRRPGDTHRLDGDTLVLQGCGDDCSVDYDVVVPRGMAVGGHAAAGNVEVDGASSLDVRSQAGDVVARRVTGQADVDANAGRIDVTFTAPASARLSSGAGDVTVGVPAGPYRVVTDAATGTREIAVANDPAAPHELDLRSSAGDVVVRAS</sequence>
<organism evidence="1 2">
    <name type="scientific">Amycolatopsis antarctica</name>
    <dbReference type="NCBI Taxonomy" id="1854586"/>
    <lineage>
        <taxon>Bacteria</taxon>
        <taxon>Bacillati</taxon>
        <taxon>Actinomycetota</taxon>
        <taxon>Actinomycetes</taxon>
        <taxon>Pseudonocardiales</taxon>
        <taxon>Pseudonocardiaceae</taxon>
        <taxon>Amycolatopsis</taxon>
    </lineage>
</organism>
<dbReference type="InParanoid" id="A0A263CYY8"/>
<name>A0A263CYY8_9PSEU</name>
<protein>
    <recommendedName>
        <fullName evidence="3">Adhesin domain-containing protein</fullName>
    </recommendedName>
</protein>
<comment type="caution">
    <text evidence="1">The sequence shown here is derived from an EMBL/GenBank/DDBJ whole genome shotgun (WGS) entry which is preliminary data.</text>
</comment>
<evidence type="ECO:0000313" key="2">
    <source>
        <dbReference type="Proteomes" id="UP000242444"/>
    </source>
</evidence>
<evidence type="ECO:0008006" key="3">
    <source>
        <dbReference type="Google" id="ProtNLM"/>
    </source>
</evidence>
<reference evidence="1 2" key="1">
    <citation type="submission" date="2017-07" db="EMBL/GenBank/DDBJ databases">
        <title>Amycolatopsis antarcticus sp. nov., isolated from the surface of an Antarcticus brown macroalga.</title>
        <authorList>
            <person name="Wang J."/>
            <person name="Leiva S."/>
            <person name="Huang J."/>
            <person name="Huang Y."/>
        </authorList>
    </citation>
    <scope>NUCLEOTIDE SEQUENCE [LARGE SCALE GENOMIC DNA]</scope>
    <source>
        <strain evidence="1 2">AU-G6</strain>
    </source>
</reference>
<keyword evidence="2" id="KW-1185">Reference proteome</keyword>
<dbReference type="PROSITE" id="PS51257">
    <property type="entry name" value="PROKAR_LIPOPROTEIN"/>
    <property type="match status" value="1"/>
</dbReference>